<name>A0A9W8EEC1_9FUNG</name>
<evidence type="ECO:0000313" key="1">
    <source>
        <dbReference type="EMBL" id="KAJ1984170.1"/>
    </source>
</evidence>
<organism evidence="1 2">
    <name type="scientific">Dimargaris verticillata</name>
    <dbReference type="NCBI Taxonomy" id="2761393"/>
    <lineage>
        <taxon>Eukaryota</taxon>
        <taxon>Fungi</taxon>
        <taxon>Fungi incertae sedis</taxon>
        <taxon>Zoopagomycota</taxon>
        <taxon>Kickxellomycotina</taxon>
        <taxon>Dimargaritomycetes</taxon>
        <taxon>Dimargaritales</taxon>
        <taxon>Dimargaritaceae</taxon>
        <taxon>Dimargaris</taxon>
    </lineage>
</organism>
<sequence length="120" mass="13854">MAAVRWLRGLGYGSAAGVLAAYTWLQSVQAKTMLGRSAVHDRLIQSGRQVQLGLHKPDRNERFLDATSPRSQRLRRHQASELDFEQFLAQPIRAYKSTWNQFVTNQAHRLHGWRRRRSGD</sequence>
<proteinExistence type="predicted"/>
<dbReference type="Proteomes" id="UP001151582">
    <property type="component" value="Unassembled WGS sequence"/>
</dbReference>
<keyword evidence="2" id="KW-1185">Reference proteome</keyword>
<dbReference type="AlphaFoldDB" id="A0A9W8EEC1"/>
<protein>
    <submittedName>
        <fullName evidence="1">Uncharacterized protein</fullName>
    </submittedName>
</protein>
<comment type="caution">
    <text evidence="1">The sequence shown here is derived from an EMBL/GenBank/DDBJ whole genome shotgun (WGS) entry which is preliminary data.</text>
</comment>
<accession>A0A9W8EEC1</accession>
<dbReference type="EMBL" id="JANBQB010000028">
    <property type="protein sequence ID" value="KAJ1984170.1"/>
    <property type="molecule type" value="Genomic_DNA"/>
</dbReference>
<reference evidence="1" key="1">
    <citation type="submission" date="2022-07" db="EMBL/GenBank/DDBJ databases">
        <title>Phylogenomic reconstructions and comparative analyses of Kickxellomycotina fungi.</title>
        <authorList>
            <person name="Reynolds N.K."/>
            <person name="Stajich J.E."/>
            <person name="Barry K."/>
            <person name="Grigoriev I.V."/>
            <person name="Crous P."/>
            <person name="Smith M.E."/>
        </authorList>
    </citation>
    <scope>NUCLEOTIDE SEQUENCE</scope>
    <source>
        <strain evidence="1">RSA 567</strain>
    </source>
</reference>
<gene>
    <name evidence="1" type="ORF">H4R34_000824</name>
</gene>
<evidence type="ECO:0000313" key="2">
    <source>
        <dbReference type="Proteomes" id="UP001151582"/>
    </source>
</evidence>